<feature type="compositionally biased region" description="Basic and acidic residues" evidence="1">
    <location>
        <begin position="40"/>
        <end position="52"/>
    </location>
</feature>
<dbReference type="AlphaFoldDB" id="A0A0A8XXH0"/>
<accession>A0A0A8XXH0</accession>
<protein>
    <submittedName>
        <fullName evidence="2">Uncharacterized protein</fullName>
    </submittedName>
</protein>
<sequence length="87" mass="9312">MTSTTATNLAGMWFGELASALQGRCQVVAAGCHCDQPRHRQRELGGERKEKAAAGAGRRKAEEDVGRCSGTMSDVMVCLLLDRFAPS</sequence>
<reference evidence="2" key="2">
    <citation type="journal article" date="2015" name="Data Brief">
        <title>Shoot transcriptome of the giant reed, Arundo donax.</title>
        <authorList>
            <person name="Barrero R.A."/>
            <person name="Guerrero F.D."/>
            <person name="Moolhuijzen P."/>
            <person name="Goolsby J.A."/>
            <person name="Tidwell J."/>
            <person name="Bellgard S.E."/>
            <person name="Bellgard M.I."/>
        </authorList>
    </citation>
    <scope>NUCLEOTIDE SEQUENCE</scope>
    <source>
        <tissue evidence="2">Shoot tissue taken approximately 20 cm above the soil surface</tissue>
    </source>
</reference>
<evidence type="ECO:0000313" key="2">
    <source>
        <dbReference type="EMBL" id="JAD18669.1"/>
    </source>
</evidence>
<organism evidence="2">
    <name type="scientific">Arundo donax</name>
    <name type="common">Giant reed</name>
    <name type="synonym">Donax arundinaceus</name>
    <dbReference type="NCBI Taxonomy" id="35708"/>
    <lineage>
        <taxon>Eukaryota</taxon>
        <taxon>Viridiplantae</taxon>
        <taxon>Streptophyta</taxon>
        <taxon>Embryophyta</taxon>
        <taxon>Tracheophyta</taxon>
        <taxon>Spermatophyta</taxon>
        <taxon>Magnoliopsida</taxon>
        <taxon>Liliopsida</taxon>
        <taxon>Poales</taxon>
        <taxon>Poaceae</taxon>
        <taxon>PACMAD clade</taxon>
        <taxon>Arundinoideae</taxon>
        <taxon>Arundineae</taxon>
        <taxon>Arundo</taxon>
    </lineage>
</organism>
<name>A0A0A8XXH0_ARUDO</name>
<reference evidence="2" key="1">
    <citation type="submission" date="2014-09" db="EMBL/GenBank/DDBJ databases">
        <authorList>
            <person name="Magalhaes I.L.F."/>
            <person name="Oliveira U."/>
            <person name="Santos F.R."/>
            <person name="Vidigal T.H.D.A."/>
            <person name="Brescovit A.D."/>
            <person name="Santos A.J."/>
        </authorList>
    </citation>
    <scope>NUCLEOTIDE SEQUENCE</scope>
    <source>
        <tissue evidence="2">Shoot tissue taken approximately 20 cm above the soil surface</tissue>
    </source>
</reference>
<dbReference type="EMBL" id="GBRH01279226">
    <property type="protein sequence ID" value="JAD18669.1"/>
    <property type="molecule type" value="Transcribed_RNA"/>
</dbReference>
<feature type="region of interest" description="Disordered" evidence="1">
    <location>
        <begin position="40"/>
        <end position="65"/>
    </location>
</feature>
<proteinExistence type="predicted"/>
<evidence type="ECO:0000256" key="1">
    <source>
        <dbReference type="SAM" id="MobiDB-lite"/>
    </source>
</evidence>